<comment type="caution">
    <text evidence="8">The sequence shown here is derived from an EMBL/GenBank/DDBJ whole genome shotgun (WGS) entry which is preliminary data.</text>
</comment>
<evidence type="ECO:0000313" key="9">
    <source>
        <dbReference type="Proteomes" id="UP000034228"/>
    </source>
</evidence>
<feature type="domain" description="Formyl transferase N-terminal" evidence="7">
    <location>
        <begin position="3"/>
        <end position="182"/>
    </location>
</feature>
<dbReference type="EC" id="2.1.2.2" evidence="6"/>
<evidence type="ECO:0000256" key="2">
    <source>
        <dbReference type="ARBA" id="ARBA00022679"/>
    </source>
</evidence>
<organism evidence="8 9">
    <name type="scientific">Arsukibacterium ikkense</name>
    <dbReference type="NCBI Taxonomy" id="336831"/>
    <lineage>
        <taxon>Bacteria</taxon>
        <taxon>Pseudomonadati</taxon>
        <taxon>Pseudomonadota</taxon>
        <taxon>Gammaproteobacteria</taxon>
        <taxon>Chromatiales</taxon>
        <taxon>Chromatiaceae</taxon>
        <taxon>Arsukibacterium</taxon>
    </lineage>
</organism>
<feature type="binding site" evidence="6">
    <location>
        <begin position="12"/>
        <end position="14"/>
    </location>
    <ligand>
        <name>N(1)-(5-phospho-beta-D-ribosyl)glycinamide</name>
        <dbReference type="ChEBI" id="CHEBI:143788"/>
    </ligand>
</feature>
<accession>A0A0M2V4M1</accession>
<dbReference type="OrthoDB" id="9806170at2"/>
<dbReference type="InterPro" id="IPR036477">
    <property type="entry name" value="Formyl_transf_N_sf"/>
</dbReference>
<dbReference type="PATRIC" id="fig|336831.14.peg.2736"/>
<reference evidence="8 9" key="1">
    <citation type="submission" date="2015-03" db="EMBL/GenBank/DDBJ databases">
        <title>Draft genome sequences of two protease-producing strains of Arsukibacterium isolated from two cold and alkaline environments.</title>
        <authorList>
            <person name="Lylloff J.E."/>
            <person name="Skov L.B."/>
            <person name="Jepsen M."/>
            <person name="Hallin P.F."/>
            <person name="Sorensen S.J."/>
            <person name="Stougaard P."/>
            <person name="Glaring M.A."/>
        </authorList>
    </citation>
    <scope>NUCLEOTIDE SEQUENCE [LARGE SCALE GENOMIC DNA]</scope>
    <source>
        <strain evidence="8 9">GCM72</strain>
    </source>
</reference>
<dbReference type="HAMAP" id="MF_01930">
    <property type="entry name" value="PurN"/>
    <property type="match status" value="1"/>
</dbReference>
<dbReference type="UniPathway" id="UPA00074">
    <property type="reaction ID" value="UER00126"/>
</dbReference>
<dbReference type="Gene3D" id="3.40.50.170">
    <property type="entry name" value="Formyl transferase, N-terminal domain"/>
    <property type="match status" value="1"/>
</dbReference>
<dbReference type="GO" id="GO:0006189">
    <property type="term" value="P:'de novo' IMP biosynthetic process"/>
    <property type="evidence" value="ECO:0007669"/>
    <property type="project" value="UniProtKB-UniRule"/>
</dbReference>
<dbReference type="Proteomes" id="UP000034228">
    <property type="component" value="Unassembled WGS sequence"/>
</dbReference>
<dbReference type="GO" id="GO:0005829">
    <property type="term" value="C:cytosol"/>
    <property type="evidence" value="ECO:0007669"/>
    <property type="project" value="TreeGrafter"/>
</dbReference>
<comment type="similarity">
    <text evidence="4 6">Belongs to the GART family.</text>
</comment>
<feature type="site" description="Raises pKa of active site His" evidence="6">
    <location>
        <position position="145"/>
    </location>
</feature>
<keyword evidence="3 6" id="KW-0658">Purine biosynthesis</keyword>
<evidence type="ECO:0000256" key="6">
    <source>
        <dbReference type="HAMAP-Rule" id="MF_01930"/>
    </source>
</evidence>
<dbReference type="InterPro" id="IPR002376">
    <property type="entry name" value="Formyl_transf_N"/>
</dbReference>
<dbReference type="GO" id="GO:0004644">
    <property type="term" value="F:phosphoribosylglycinamide formyltransferase activity"/>
    <property type="evidence" value="ECO:0007669"/>
    <property type="project" value="UniProtKB-UniRule"/>
</dbReference>
<dbReference type="EMBL" id="LAHO01000007">
    <property type="protein sequence ID" value="KKO45802.1"/>
    <property type="molecule type" value="Genomic_DNA"/>
</dbReference>
<keyword evidence="9" id="KW-1185">Reference proteome</keyword>
<dbReference type="NCBIfam" id="TIGR00639">
    <property type="entry name" value="PurN"/>
    <property type="match status" value="1"/>
</dbReference>
<dbReference type="AlphaFoldDB" id="A0A0M2V4M1"/>
<dbReference type="PANTHER" id="PTHR43369:SF2">
    <property type="entry name" value="PHOSPHORIBOSYLGLYCINAMIDE FORMYLTRANSFERASE"/>
    <property type="match status" value="1"/>
</dbReference>
<keyword evidence="2 6" id="KW-0808">Transferase</keyword>
<dbReference type="CDD" id="cd08645">
    <property type="entry name" value="FMT_core_GART"/>
    <property type="match status" value="1"/>
</dbReference>
<dbReference type="RefSeq" id="WP_046557320.1">
    <property type="nucleotide sequence ID" value="NZ_LAHO01000007.1"/>
</dbReference>
<dbReference type="InterPro" id="IPR001555">
    <property type="entry name" value="GART_AS"/>
</dbReference>
<feature type="binding site" evidence="6">
    <location>
        <position position="107"/>
    </location>
    <ligand>
        <name>(6R)-10-formyltetrahydrofolate</name>
        <dbReference type="ChEBI" id="CHEBI:195366"/>
    </ligand>
</feature>
<feature type="binding site" evidence="6">
    <location>
        <position position="65"/>
    </location>
    <ligand>
        <name>(6R)-10-formyltetrahydrofolate</name>
        <dbReference type="ChEBI" id="CHEBI:195366"/>
    </ligand>
</feature>
<proteinExistence type="inferred from homology"/>
<feature type="binding site" evidence="6">
    <location>
        <begin position="90"/>
        <end position="93"/>
    </location>
    <ligand>
        <name>(6R)-10-formyltetrahydrofolate</name>
        <dbReference type="ChEBI" id="CHEBI:195366"/>
    </ligand>
</feature>
<comment type="catalytic activity">
    <reaction evidence="5 6">
        <text>N(1)-(5-phospho-beta-D-ribosyl)glycinamide + (6R)-10-formyltetrahydrofolate = N(2)-formyl-N(1)-(5-phospho-beta-D-ribosyl)glycinamide + (6S)-5,6,7,8-tetrahydrofolate + H(+)</text>
        <dbReference type="Rhea" id="RHEA:15053"/>
        <dbReference type="ChEBI" id="CHEBI:15378"/>
        <dbReference type="ChEBI" id="CHEBI:57453"/>
        <dbReference type="ChEBI" id="CHEBI:143788"/>
        <dbReference type="ChEBI" id="CHEBI:147286"/>
        <dbReference type="ChEBI" id="CHEBI:195366"/>
        <dbReference type="EC" id="2.1.2.2"/>
    </reaction>
</comment>
<dbReference type="FunFam" id="3.40.50.170:FF:000005">
    <property type="entry name" value="Phosphoribosylglycinamide formyltransferase"/>
    <property type="match status" value="1"/>
</dbReference>
<dbReference type="Pfam" id="PF00551">
    <property type="entry name" value="Formyl_trans_N"/>
    <property type="match status" value="1"/>
</dbReference>
<evidence type="ECO:0000313" key="8">
    <source>
        <dbReference type="EMBL" id="KKO45802.1"/>
    </source>
</evidence>
<name>A0A0M2V4M1_9GAMM</name>
<dbReference type="STRING" id="336831.WG68_08815"/>
<dbReference type="PANTHER" id="PTHR43369">
    <property type="entry name" value="PHOSPHORIBOSYLGLYCINAMIDE FORMYLTRANSFERASE"/>
    <property type="match status" value="1"/>
</dbReference>
<evidence type="ECO:0000256" key="3">
    <source>
        <dbReference type="ARBA" id="ARBA00022755"/>
    </source>
</evidence>
<sequence length="216" mass="23602">MKSIVVLISGNGSNLQAVIDACASGFIAGQVTAVISNKTAVFGLQRAAEAGIANHALSHKNFASRDAYDKELIKLIDSYQPDLVVLAGFMRILTAGFVNHFSGKLLNIHPSLLPKYQGLNTHQRAIDAGDSEHGCSVHFVTEQLDGGPVILQAKVPVFPNDDAKAVAARVHEQEHQLYPLVIRWFCQNRLQQRGDKAWLDNNLLSEQGYANDEDET</sequence>
<evidence type="ECO:0000256" key="4">
    <source>
        <dbReference type="ARBA" id="ARBA00038440"/>
    </source>
</evidence>
<evidence type="ECO:0000256" key="5">
    <source>
        <dbReference type="ARBA" id="ARBA00047664"/>
    </source>
</evidence>
<gene>
    <name evidence="6 8" type="primary">purN</name>
    <name evidence="8" type="ORF">WG68_08815</name>
</gene>
<dbReference type="InterPro" id="IPR004607">
    <property type="entry name" value="GART"/>
</dbReference>
<protein>
    <recommendedName>
        <fullName evidence="6">Phosphoribosylglycinamide formyltransferase</fullName>
        <ecNumber evidence="6">2.1.2.2</ecNumber>
    </recommendedName>
    <alternativeName>
        <fullName evidence="6">5'-phosphoribosylglycinamide transformylase</fullName>
    </alternativeName>
    <alternativeName>
        <fullName evidence="6">GAR transformylase</fullName>
        <shortName evidence="6">GART</shortName>
    </alternativeName>
</protein>
<evidence type="ECO:0000256" key="1">
    <source>
        <dbReference type="ARBA" id="ARBA00005054"/>
    </source>
</evidence>
<evidence type="ECO:0000259" key="7">
    <source>
        <dbReference type="Pfam" id="PF00551"/>
    </source>
</evidence>
<comment type="pathway">
    <text evidence="1 6">Purine metabolism; IMP biosynthesis via de novo pathway; N(2)-formyl-N(1)-(5-phospho-D-ribosyl)glycinamide from N(1)-(5-phospho-D-ribosyl)glycinamide (10-formyl THF route): step 1/1.</text>
</comment>
<comment type="function">
    <text evidence="6">Catalyzes the transfer of a formyl group from 10-formyltetrahydrofolate to 5-phospho-ribosyl-glycinamide (GAR), producing 5-phospho-ribosyl-N-formylglycinamide (FGAR) and tetrahydrofolate.</text>
</comment>
<feature type="active site" description="Proton donor" evidence="6">
    <location>
        <position position="109"/>
    </location>
</feature>
<dbReference type="SUPFAM" id="SSF53328">
    <property type="entry name" value="Formyltransferase"/>
    <property type="match status" value="1"/>
</dbReference>
<dbReference type="PROSITE" id="PS00373">
    <property type="entry name" value="GART"/>
    <property type="match status" value="1"/>
</dbReference>